<name>A0A4R3LBV1_9BACL</name>
<dbReference type="EMBL" id="SMAG01000001">
    <property type="protein sequence ID" value="TCS96778.1"/>
    <property type="molecule type" value="Genomic_DNA"/>
</dbReference>
<evidence type="ECO:0000313" key="3">
    <source>
        <dbReference type="Proteomes" id="UP000294937"/>
    </source>
</evidence>
<dbReference type="Proteomes" id="UP000294937">
    <property type="component" value="Unassembled WGS sequence"/>
</dbReference>
<accession>A0A4R3LBV1</accession>
<sequence length="403" mass="46371">MNTLFQSSTHSFPEMNIHLASNQVTHRHSQKSKRPARITQQNSTNGGSPRPRIGILTADGGNPFRGNHQNFIDIIRTGKRMGVPVFVITPQCISSDYKQVYGYFLSNSTKVKWVRKLTTLPPVIYNRVPNRVEERRPSMQETIENLKKIPHLHFYNPSFFDKWTLYQDLNTTKLHSYLPETSLLDQPQTFKQMLFRYPILYLKPIDGKAGIGMIQITQEPEEIKLIHQTAKRKEKKQFTTFTDLWPTIQQLCKQQPYLIQQGISLATYQGKPFDVRILLQKNRKGSWALTGIGIRVAGKSAISTHVPMGGRIENVQRVFQSVFGKRKNDMLKKVEEMGLQLAQSIDNKQSSPLGEMSMDLGVEPQGHCWFFEANAKPMKFDEPHIRSLSLRRIIEYACFLCGY</sequence>
<keyword evidence="3" id="KW-1185">Reference proteome</keyword>
<dbReference type="AlphaFoldDB" id="A0A4R3LBV1"/>
<evidence type="ECO:0000313" key="2">
    <source>
        <dbReference type="EMBL" id="TCS96778.1"/>
    </source>
</evidence>
<protein>
    <submittedName>
        <fullName evidence="2">YheC/D-like protein</fullName>
    </submittedName>
</protein>
<dbReference type="InterPro" id="IPR026838">
    <property type="entry name" value="YheC/D"/>
</dbReference>
<feature type="region of interest" description="Disordered" evidence="1">
    <location>
        <begin position="23"/>
        <end position="61"/>
    </location>
</feature>
<proteinExistence type="predicted"/>
<feature type="compositionally biased region" description="Basic residues" evidence="1">
    <location>
        <begin position="25"/>
        <end position="36"/>
    </location>
</feature>
<gene>
    <name evidence="2" type="ORF">EDD58_101419</name>
</gene>
<feature type="compositionally biased region" description="Polar residues" evidence="1">
    <location>
        <begin position="38"/>
        <end position="47"/>
    </location>
</feature>
<comment type="caution">
    <text evidence="2">The sequence shown here is derived from an EMBL/GenBank/DDBJ whole genome shotgun (WGS) entry which is preliminary data.</text>
</comment>
<evidence type="ECO:0000256" key="1">
    <source>
        <dbReference type="SAM" id="MobiDB-lite"/>
    </source>
</evidence>
<dbReference type="SUPFAM" id="SSF56059">
    <property type="entry name" value="Glutathione synthetase ATP-binding domain-like"/>
    <property type="match status" value="1"/>
</dbReference>
<dbReference type="RefSeq" id="WP_165875748.1">
    <property type="nucleotide sequence ID" value="NZ_SMAG01000001.1"/>
</dbReference>
<reference evidence="2 3" key="1">
    <citation type="submission" date="2019-03" db="EMBL/GenBank/DDBJ databases">
        <title>Genomic Encyclopedia of Type Strains, Phase IV (KMG-IV): sequencing the most valuable type-strain genomes for metagenomic binning, comparative biology and taxonomic classification.</title>
        <authorList>
            <person name="Goeker M."/>
        </authorList>
    </citation>
    <scope>NUCLEOTIDE SEQUENCE [LARGE SCALE GENOMIC DNA]</scope>
    <source>
        <strain evidence="2 3">DSM 45707</strain>
    </source>
</reference>
<organism evidence="2 3">
    <name type="scientific">Hazenella coriacea</name>
    <dbReference type="NCBI Taxonomy" id="1179467"/>
    <lineage>
        <taxon>Bacteria</taxon>
        <taxon>Bacillati</taxon>
        <taxon>Bacillota</taxon>
        <taxon>Bacilli</taxon>
        <taxon>Bacillales</taxon>
        <taxon>Thermoactinomycetaceae</taxon>
        <taxon>Hazenella</taxon>
    </lineage>
</organism>
<dbReference type="Pfam" id="PF14398">
    <property type="entry name" value="ATPgrasp_YheCD"/>
    <property type="match status" value="1"/>
</dbReference>